<dbReference type="InterPro" id="IPR005560">
    <property type="entry name" value="Csp_YhjQ"/>
</dbReference>
<reference evidence="1" key="1">
    <citation type="submission" date="2022-11" db="EMBL/GenBank/DDBJ databases">
        <title>Isolation and characterization of PLA-degrading bacterium Massilia sp. from Antarctic soil.</title>
        <authorList>
            <person name="Sato K."/>
            <person name="Gomez-Fuentes C."/>
            <person name="Ahmad S.A."/>
            <person name="Zulkharnain A."/>
        </authorList>
    </citation>
    <scope>NUCLEOTIDE SEQUENCE</scope>
    <source>
        <strain evidence="1">N-3</strain>
    </source>
</reference>
<name>A0ABM8C7H3_9BURK</name>
<accession>A0ABM8C7H3</accession>
<dbReference type="PANTHER" id="PTHR37310:SF1">
    <property type="entry name" value="CYTOPLASMIC PROTEIN"/>
    <property type="match status" value="1"/>
</dbReference>
<dbReference type="Proteomes" id="UP001163336">
    <property type="component" value="Chromosome"/>
</dbReference>
<evidence type="ECO:0000313" key="1">
    <source>
        <dbReference type="EMBL" id="BDT59213.1"/>
    </source>
</evidence>
<protein>
    <recommendedName>
        <fullName evidence="3">Ferredoxin</fullName>
    </recommendedName>
</protein>
<organism evidence="1 2">
    <name type="scientific">Massilia varians</name>
    <dbReference type="NCBI Taxonomy" id="457921"/>
    <lineage>
        <taxon>Bacteria</taxon>
        <taxon>Pseudomonadati</taxon>
        <taxon>Pseudomonadota</taxon>
        <taxon>Betaproteobacteria</taxon>
        <taxon>Burkholderiales</taxon>
        <taxon>Oxalobacteraceae</taxon>
        <taxon>Telluria group</taxon>
        <taxon>Massilia</taxon>
    </lineage>
</organism>
<proteinExistence type="predicted"/>
<evidence type="ECO:0000313" key="2">
    <source>
        <dbReference type="Proteomes" id="UP001163336"/>
    </source>
</evidence>
<dbReference type="RefSeq" id="WP_281907787.1">
    <property type="nucleotide sequence ID" value="NZ_AP026966.1"/>
</dbReference>
<dbReference type="PANTHER" id="PTHR37310">
    <property type="entry name" value="CYTOPLASMIC PROTEIN-RELATED"/>
    <property type="match status" value="1"/>
</dbReference>
<dbReference type="EMBL" id="AP026966">
    <property type="protein sequence ID" value="BDT59213.1"/>
    <property type="molecule type" value="Genomic_DNA"/>
</dbReference>
<dbReference type="Pfam" id="PF03860">
    <property type="entry name" value="Csp"/>
    <property type="match status" value="1"/>
</dbReference>
<dbReference type="Gene3D" id="1.20.1270.360">
    <property type="match status" value="1"/>
</dbReference>
<evidence type="ECO:0008006" key="3">
    <source>
        <dbReference type="Google" id="ProtNLM"/>
    </source>
</evidence>
<keyword evidence="2" id="KW-1185">Reference proteome</keyword>
<sequence length="117" mass="12232">MQTTKMHENNLQACIEACEEAIHAAQACAAADIREGGEANCALINLDCADICSATMNALARGSEHHGDFCTLCAHMCRACAAACAPHADKHAHCAACKAACEACAAACDKHARERDM</sequence>
<gene>
    <name evidence="1" type="ORF">MasN3_27070</name>
</gene>